<dbReference type="PANTHER" id="PTHR33164">
    <property type="entry name" value="TRANSCRIPTIONAL REGULATOR, MARR FAMILY"/>
    <property type="match status" value="1"/>
</dbReference>
<dbReference type="PANTHER" id="PTHR33164:SF106">
    <property type="entry name" value="TRANSCRIPTIONAL REGULATORY PROTEIN"/>
    <property type="match status" value="1"/>
</dbReference>
<name>A0A2S6GCU9_9PSEU</name>
<proteinExistence type="predicted"/>
<organism evidence="2 3">
    <name type="scientific">Actinokineospora auranticolor</name>
    <dbReference type="NCBI Taxonomy" id="155976"/>
    <lineage>
        <taxon>Bacteria</taxon>
        <taxon>Bacillati</taxon>
        <taxon>Actinomycetota</taxon>
        <taxon>Actinomycetes</taxon>
        <taxon>Pseudonocardiales</taxon>
        <taxon>Pseudonocardiaceae</taxon>
        <taxon>Actinokineospora</taxon>
    </lineage>
</organism>
<dbReference type="Pfam" id="PF12802">
    <property type="entry name" value="MarR_2"/>
    <property type="match status" value="1"/>
</dbReference>
<feature type="domain" description="HTH marR-type" evidence="1">
    <location>
        <begin position="34"/>
        <end position="138"/>
    </location>
</feature>
<dbReference type="GO" id="GO:0003677">
    <property type="term" value="F:DNA binding"/>
    <property type="evidence" value="ECO:0007669"/>
    <property type="project" value="UniProtKB-KW"/>
</dbReference>
<sequence length="168" mass="18486">MTHSHQPAGRGEHANRVLEGFRAFGADYGEFANSFAAWLGLHSTDATALVEIFYAEDKGDPLTPTRLSERVSLTTGATANLLNRLERLGYVVRTRENADRRVVTLRTNPAMAHPAKVFFGPFVDRVQALVDEYPAEQVAQFEEFLFKMSATLTAVLAEGPPEPVPPTV</sequence>
<protein>
    <submittedName>
        <fullName evidence="2">DNA-binding MarR family transcriptional regulator</fullName>
    </submittedName>
</protein>
<dbReference type="SMART" id="SM00347">
    <property type="entry name" value="HTH_MARR"/>
    <property type="match status" value="1"/>
</dbReference>
<dbReference type="InterPro" id="IPR000835">
    <property type="entry name" value="HTH_MarR-typ"/>
</dbReference>
<dbReference type="InterPro" id="IPR039422">
    <property type="entry name" value="MarR/SlyA-like"/>
</dbReference>
<dbReference type="InterPro" id="IPR036388">
    <property type="entry name" value="WH-like_DNA-bd_sf"/>
</dbReference>
<dbReference type="Proteomes" id="UP000239203">
    <property type="component" value="Unassembled WGS sequence"/>
</dbReference>
<gene>
    <name evidence="2" type="ORF">CLV40_13423</name>
</gene>
<dbReference type="GO" id="GO:0006950">
    <property type="term" value="P:response to stress"/>
    <property type="evidence" value="ECO:0007669"/>
    <property type="project" value="TreeGrafter"/>
</dbReference>
<dbReference type="AlphaFoldDB" id="A0A2S6GCU9"/>
<comment type="caution">
    <text evidence="2">The sequence shown here is derived from an EMBL/GenBank/DDBJ whole genome shotgun (WGS) entry which is preliminary data.</text>
</comment>
<keyword evidence="3" id="KW-1185">Reference proteome</keyword>
<accession>A0A2S6GCU9</accession>
<dbReference type="EMBL" id="PTIX01000034">
    <property type="protein sequence ID" value="PPK62561.1"/>
    <property type="molecule type" value="Genomic_DNA"/>
</dbReference>
<evidence type="ECO:0000313" key="3">
    <source>
        <dbReference type="Proteomes" id="UP000239203"/>
    </source>
</evidence>
<keyword evidence="2" id="KW-0238">DNA-binding</keyword>
<dbReference type="SUPFAM" id="SSF46785">
    <property type="entry name" value="Winged helix' DNA-binding domain"/>
    <property type="match status" value="1"/>
</dbReference>
<dbReference type="OrthoDB" id="162531at2"/>
<evidence type="ECO:0000259" key="1">
    <source>
        <dbReference type="SMART" id="SM00347"/>
    </source>
</evidence>
<dbReference type="Gene3D" id="1.10.10.10">
    <property type="entry name" value="Winged helix-like DNA-binding domain superfamily/Winged helix DNA-binding domain"/>
    <property type="match status" value="1"/>
</dbReference>
<evidence type="ECO:0000313" key="2">
    <source>
        <dbReference type="EMBL" id="PPK62561.1"/>
    </source>
</evidence>
<dbReference type="RefSeq" id="WP_104483157.1">
    <property type="nucleotide sequence ID" value="NZ_CP154825.1"/>
</dbReference>
<dbReference type="GO" id="GO:0003700">
    <property type="term" value="F:DNA-binding transcription factor activity"/>
    <property type="evidence" value="ECO:0007669"/>
    <property type="project" value="InterPro"/>
</dbReference>
<dbReference type="InterPro" id="IPR036390">
    <property type="entry name" value="WH_DNA-bd_sf"/>
</dbReference>
<reference evidence="2 3" key="1">
    <citation type="submission" date="2018-02" db="EMBL/GenBank/DDBJ databases">
        <title>Genomic Encyclopedia of Archaeal and Bacterial Type Strains, Phase II (KMG-II): from individual species to whole genera.</title>
        <authorList>
            <person name="Goeker M."/>
        </authorList>
    </citation>
    <scope>NUCLEOTIDE SEQUENCE [LARGE SCALE GENOMIC DNA]</scope>
    <source>
        <strain evidence="2 3">YU 961-1</strain>
    </source>
</reference>